<evidence type="ECO:0000313" key="3">
    <source>
        <dbReference type="Proteomes" id="UP000030364"/>
    </source>
</evidence>
<dbReference type="PROSITE" id="PS51257">
    <property type="entry name" value="PROKAR_LIPOPROTEIN"/>
    <property type="match status" value="1"/>
</dbReference>
<organism evidence="2 3">
    <name type="scientific">Thermus filiformis</name>
    <dbReference type="NCBI Taxonomy" id="276"/>
    <lineage>
        <taxon>Bacteria</taxon>
        <taxon>Thermotogati</taxon>
        <taxon>Deinococcota</taxon>
        <taxon>Deinococci</taxon>
        <taxon>Thermales</taxon>
        <taxon>Thermaceae</taxon>
        <taxon>Thermus</taxon>
    </lineage>
</organism>
<dbReference type="RefSeq" id="WP_038062253.1">
    <property type="nucleotide sequence ID" value="NZ_JPSL02000036.1"/>
</dbReference>
<reference evidence="2 3" key="1">
    <citation type="journal article" date="2015" name="Genome Announc.">
        <title>Draft Genome Sequence of the Thermophile Thermus filiformis ATCC 43280, Producer of Carotenoid-(Di)glucoside-Branched Fatty Acid (Di)esters and Source of Hyperthermostable Enzymes of Biotechnological Interest.</title>
        <authorList>
            <person name="Mandelli F."/>
            <person name="Oliveira Ramires B."/>
            <person name="Couger M.B."/>
            <person name="Paixao D.A."/>
            <person name="Camilo C.M."/>
            <person name="Polikarpov I."/>
            <person name="Prade R."/>
            <person name="Riano-Pachon D.M."/>
            <person name="Squina F.M."/>
        </authorList>
    </citation>
    <scope>NUCLEOTIDE SEQUENCE [LARGE SCALE GENOMIC DNA]</scope>
    <source>
        <strain evidence="2 3">ATCC 43280</strain>
    </source>
</reference>
<keyword evidence="1" id="KW-0732">Signal</keyword>
<keyword evidence="3" id="KW-1185">Reference proteome</keyword>
<dbReference type="PATRIC" id="fig|276.5.peg.642"/>
<proteinExistence type="predicted"/>
<name>A0A0A2WRV2_THEFI</name>
<accession>A0A0A2WRV2</accession>
<evidence type="ECO:0008006" key="4">
    <source>
        <dbReference type="Google" id="ProtNLM"/>
    </source>
</evidence>
<dbReference type="EMBL" id="JPSL02000036">
    <property type="protein sequence ID" value="KGQ22538.1"/>
    <property type="molecule type" value="Genomic_DNA"/>
</dbReference>
<protein>
    <recommendedName>
        <fullName evidence="4">Lipoprotein</fullName>
    </recommendedName>
</protein>
<feature type="signal peptide" evidence="1">
    <location>
        <begin position="1"/>
        <end position="22"/>
    </location>
</feature>
<feature type="chain" id="PRO_5001996793" description="Lipoprotein" evidence="1">
    <location>
        <begin position="23"/>
        <end position="181"/>
    </location>
</feature>
<evidence type="ECO:0000256" key="1">
    <source>
        <dbReference type="SAM" id="SignalP"/>
    </source>
</evidence>
<dbReference type="STRING" id="276.THFILI_02160"/>
<comment type="caution">
    <text evidence="2">The sequence shown here is derived from an EMBL/GenBank/DDBJ whole genome shotgun (WGS) entry which is preliminary data.</text>
</comment>
<gene>
    <name evidence="2" type="ORF">THFILI_02160</name>
</gene>
<evidence type="ECO:0000313" key="2">
    <source>
        <dbReference type="EMBL" id="KGQ22538.1"/>
    </source>
</evidence>
<sequence length="181" mass="19097">MARKRWVWLAALGLAGCSVPFSYTVNVLDYLEAEGTFQVGAGGLDPNPKRLGPVEITYTPDSRVQISGATLEFKVCFSSETPGATFQGRLGYAAYLSGNSESVFDPANQVVAGSGDVGPLGTGEVCVEGQKALTPGQLQALRSGSFFVGAQVYGDAQSDREATVRYRAQVFRIRLSGSAGM</sequence>
<dbReference type="Proteomes" id="UP000030364">
    <property type="component" value="Unassembled WGS sequence"/>
</dbReference>
<dbReference type="AlphaFoldDB" id="A0A0A2WRV2"/>